<dbReference type="AlphaFoldDB" id="A0A7C2YKR6"/>
<dbReference type="GO" id="GO:0051499">
    <property type="term" value="F:D-aminoacyl-tRNA deacylase activity"/>
    <property type="evidence" value="ECO:0007669"/>
    <property type="project" value="UniProtKB-UniRule"/>
</dbReference>
<protein>
    <recommendedName>
        <fullName evidence="4">D-aminoacyl-tRNA deacylase</fullName>
        <ecNumber evidence="4">3.1.1.96</ecNumber>
    </recommendedName>
</protein>
<dbReference type="GO" id="GO:0019478">
    <property type="term" value="P:D-amino acid catabolic process"/>
    <property type="evidence" value="ECO:0007669"/>
    <property type="project" value="UniProtKB-UniRule"/>
</dbReference>
<evidence type="ECO:0000256" key="1">
    <source>
        <dbReference type="ARBA" id="ARBA00022723"/>
    </source>
</evidence>
<comment type="caution">
    <text evidence="5">The sequence shown here is derived from an EMBL/GenBank/DDBJ whole genome shotgun (WGS) entry which is preliminary data.</text>
</comment>
<dbReference type="SUPFAM" id="SSF142535">
    <property type="entry name" value="AF0625-like"/>
    <property type="match status" value="1"/>
</dbReference>
<keyword evidence="1 4" id="KW-0479">Metal-binding</keyword>
<organism evidence="5">
    <name type="scientific">Fervidicoccus fontis</name>
    <dbReference type="NCBI Taxonomy" id="683846"/>
    <lineage>
        <taxon>Archaea</taxon>
        <taxon>Thermoproteota</taxon>
        <taxon>Thermoprotei</taxon>
        <taxon>Fervidicoccales</taxon>
        <taxon>Fervidicoccaceae</taxon>
        <taxon>Fervidicoccus</taxon>
    </lineage>
</organism>
<evidence type="ECO:0000256" key="3">
    <source>
        <dbReference type="ARBA" id="ARBA00022833"/>
    </source>
</evidence>
<dbReference type="InterPro" id="IPR007508">
    <property type="entry name" value="DtdA"/>
</dbReference>
<dbReference type="Gene3D" id="3.40.50.10700">
    <property type="entry name" value="AF0625-like"/>
    <property type="match status" value="1"/>
</dbReference>
<gene>
    <name evidence="4" type="primary">dtdA</name>
    <name evidence="5" type="ORF">ENO36_00035</name>
</gene>
<comment type="function">
    <text evidence="4">D-aminoacyl-tRNA deacylase with broad substrate specificity. By recycling D-aminoacyl-tRNA to D-amino acids and free tRNA molecules, this enzyme counteracts the toxicity associated with the formation of D-aminoacyl-tRNA entities in vivo.</text>
</comment>
<dbReference type="EMBL" id="DSFE01000002">
    <property type="protein sequence ID" value="HEU97232.1"/>
    <property type="molecule type" value="Genomic_DNA"/>
</dbReference>
<dbReference type="PANTHER" id="PTHR34667:SF1">
    <property type="entry name" value="D-AMINOACYL-TRNA DEACYLASE"/>
    <property type="match status" value="1"/>
</dbReference>
<dbReference type="Pfam" id="PF04414">
    <property type="entry name" value="tRNA_deacylase"/>
    <property type="match status" value="1"/>
</dbReference>
<dbReference type="Gene3D" id="3.40.630.50">
    <property type="entry name" value="AF0625-like"/>
    <property type="match status" value="1"/>
</dbReference>
<comment type="cofactor">
    <cofactor evidence="4">
        <name>Zn(2+)</name>
        <dbReference type="ChEBI" id="CHEBI:29105"/>
    </cofactor>
    <text evidence="4">Binds 2 Zn(2+) ions per subunit.</text>
</comment>
<keyword evidence="2 4" id="KW-0378">Hydrolase</keyword>
<evidence type="ECO:0000256" key="2">
    <source>
        <dbReference type="ARBA" id="ARBA00022801"/>
    </source>
</evidence>
<comment type="catalytic activity">
    <reaction evidence="4">
        <text>glycyl-tRNA(Ala) + H2O = tRNA(Ala) + glycine + H(+)</text>
        <dbReference type="Rhea" id="RHEA:53744"/>
        <dbReference type="Rhea" id="RHEA-COMP:9657"/>
        <dbReference type="Rhea" id="RHEA-COMP:13640"/>
        <dbReference type="ChEBI" id="CHEBI:15377"/>
        <dbReference type="ChEBI" id="CHEBI:15378"/>
        <dbReference type="ChEBI" id="CHEBI:57305"/>
        <dbReference type="ChEBI" id="CHEBI:78442"/>
        <dbReference type="ChEBI" id="CHEBI:78522"/>
        <dbReference type="EC" id="3.1.1.96"/>
    </reaction>
</comment>
<dbReference type="PIRSF" id="PIRSF016210">
    <property type="entry name" value="UCP016210"/>
    <property type="match status" value="1"/>
</dbReference>
<dbReference type="HAMAP" id="MF_00562">
    <property type="entry name" value="Deacylase_DtdA"/>
    <property type="match status" value="1"/>
</dbReference>
<reference evidence="5" key="1">
    <citation type="journal article" date="2020" name="mSystems">
        <title>Genome- and Community-Level Interaction Insights into Carbon Utilization and Element Cycling Functions of Hydrothermarchaeota in Hydrothermal Sediment.</title>
        <authorList>
            <person name="Zhou Z."/>
            <person name="Liu Y."/>
            <person name="Xu W."/>
            <person name="Pan J."/>
            <person name="Luo Z.H."/>
            <person name="Li M."/>
        </authorList>
    </citation>
    <scope>NUCLEOTIDE SEQUENCE [LARGE SCALE GENOMIC DNA]</scope>
    <source>
        <strain evidence="5">SpSt-1259</strain>
    </source>
</reference>
<dbReference type="Proteomes" id="UP000885664">
    <property type="component" value="Unassembled WGS sequence"/>
</dbReference>
<comment type="catalytic activity">
    <reaction evidence="4">
        <text>a D-aminoacyl-tRNA + H2O = a tRNA + a D-alpha-amino acid + H(+)</text>
        <dbReference type="Rhea" id="RHEA:13953"/>
        <dbReference type="Rhea" id="RHEA-COMP:10123"/>
        <dbReference type="Rhea" id="RHEA-COMP:10124"/>
        <dbReference type="ChEBI" id="CHEBI:15377"/>
        <dbReference type="ChEBI" id="CHEBI:15378"/>
        <dbReference type="ChEBI" id="CHEBI:59871"/>
        <dbReference type="ChEBI" id="CHEBI:78442"/>
        <dbReference type="ChEBI" id="CHEBI:79333"/>
        <dbReference type="EC" id="3.1.1.96"/>
    </reaction>
</comment>
<dbReference type="InterPro" id="IPR018033">
    <property type="entry name" value="Deacylase_DtdA_archaea"/>
</dbReference>
<accession>A0A7C2YKR6</accession>
<evidence type="ECO:0000313" key="5">
    <source>
        <dbReference type="EMBL" id="HEU97232.1"/>
    </source>
</evidence>
<comment type="subunit">
    <text evidence="4">Monomer.</text>
</comment>
<comment type="similarity">
    <text evidence="4">Belongs to the DtdA deacylase family.</text>
</comment>
<dbReference type="GO" id="GO:0008270">
    <property type="term" value="F:zinc ion binding"/>
    <property type="evidence" value="ECO:0007669"/>
    <property type="project" value="UniProtKB-UniRule"/>
</dbReference>
<dbReference type="EC" id="3.1.1.96" evidence="4"/>
<sequence length="261" mass="29582">MKMLYVYSEKDLAGIGIARKLKKMLGEELVRGFPQSVVEFEFLEEIGGYDGFIVLSKHRSESKIPSLTVHSTGNLLKQALLGGKGEELSVSFPRLNGFLLKKLKEKAESRNLLGEFKVSYEATHHGPSSLTKPISFIEIGSDEEMWKREDLHELVAEVIFEAHLLLTENKLPICEKSIGFGGGHYSERHSELTFDRDVCFGHIAPKYALKEGISEKVLLQMFDKNYEGIEAVYVEKKAGNRSFKDTIERFAQSKKVRVVYF</sequence>
<proteinExistence type="inferred from homology"/>
<name>A0A7C2YKR6_9CREN</name>
<keyword evidence="3 4" id="KW-0862">Zinc</keyword>
<dbReference type="PANTHER" id="PTHR34667">
    <property type="entry name" value="D-AMINOACYL-TRNA DEACYLASE"/>
    <property type="match status" value="1"/>
</dbReference>
<evidence type="ECO:0000256" key="4">
    <source>
        <dbReference type="HAMAP-Rule" id="MF_00562"/>
    </source>
</evidence>